<dbReference type="Gene3D" id="3.30.360.10">
    <property type="entry name" value="Dihydrodipicolinate Reductase, domain 2"/>
    <property type="match status" value="1"/>
</dbReference>
<gene>
    <name evidence="1" type="ORF">S01H1_85956</name>
</gene>
<accession>X0XKY3</accession>
<evidence type="ECO:0000313" key="1">
    <source>
        <dbReference type="EMBL" id="GAG43840.1"/>
    </source>
</evidence>
<feature type="non-terminal residue" evidence="1">
    <location>
        <position position="56"/>
    </location>
</feature>
<comment type="caution">
    <text evidence="1">The sequence shown here is derived from an EMBL/GenBank/DDBJ whole genome shotgun (WGS) entry which is preliminary data.</text>
</comment>
<name>X0XKY3_9ZZZZ</name>
<organism evidence="1">
    <name type="scientific">marine sediment metagenome</name>
    <dbReference type="NCBI Taxonomy" id="412755"/>
    <lineage>
        <taxon>unclassified sequences</taxon>
        <taxon>metagenomes</taxon>
        <taxon>ecological metagenomes</taxon>
    </lineage>
</organism>
<reference evidence="1" key="1">
    <citation type="journal article" date="2014" name="Front. Microbiol.">
        <title>High frequency of phylogenetically diverse reductive dehalogenase-homologous genes in deep subseafloor sedimentary metagenomes.</title>
        <authorList>
            <person name="Kawai M."/>
            <person name="Futagami T."/>
            <person name="Toyoda A."/>
            <person name="Takaki Y."/>
            <person name="Nishi S."/>
            <person name="Hori S."/>
            <person name="Arai W."/>
            <person name="Tsubouchi T."/>
            <person name="Morono Y."/>
            <person name="Uchiyama I."/>
            <person name="Ito T."/>
            <person name="Fujiyama A."/>
            <person name="Inagaki F."/>
            <person name="Takami H."/>
        </authorList>
    </citation>
    <scope>NUCLEOTIDE SEQUENCE</scope>
    <source>
        <strain evidence="1">Expedition CK06-06</strain>
    </source>
</reference>
<dbReference type="AlphaFoldDB" id="X0XKY3"/>
<dbReference type="EMBL" id="BARS01059267">
    <property type="protein sequence ID" value="GAG43840.1"/>
    <property type="molecule type" value="Genomic_DNA"/>
</dbReference>
<proteinExistence type="predicted"/>
<sequence length="56" mass="6395">MGDPDSEMWKFLIQGLGLMDDKPIEVKGCKISPRDLLLKLIPRTLSPQQMIKLVKE</sequence>
<protein>
    <submittedName>
        <fullName evidence="1">Uncharacterized protein</fullName>
    </submittedName>
</protein>